<gene>
    <name evidence="1" type="ORF">LCGC14_2673050</name>
</gene>
<proteinExistence type="predicted"/>
<protein>
    <submittedName>
        <fullName evidence="1">Uncharacterized protein</fullName>
    </submittedName>
</protein>
<accession>A0A0F8ZNI0</accession>
<organism evidence="1">
    <name type="scientific">marine sediment metagenome</name>
    <dbReference type="NCBI Taxonomy" id="412755"/>
    <lineage>
        <taxon>unclassified sequences</taxon>
        <taxon>metagenomes</taxon>
        <taxon>ecological metagenomes</taxon>
    </lineage>
</organism>
<dbReference type="EMBL" id="LAZR01046921">
    <property type="protein sequence ID" value="KKK95412.1"/>
    <property type="molecule type" value="Genomic_DNA"/>
</dbReference>
<evidence type="ECO:0000313" key="1">
    <source>
        <dbReference type="EMBL" id="KKK95412.1"/>
    </source>
</evidence>
<sequence length="91" mass="10480">MTFYSFPRLLRVENPRDIRIPIVGRITVQSIIDEAEDILTAPPSMAIMVIPGANMEQASAIQRIVNQWGFGLPVFRDDEEMRAWYRQMGLE</sequence>
<comment type="caution">
    <text evidence="1">The sequence shown here is derived from an EMBL/GenBank/DDBJ whole genome shotgun (WGS) entry which is preliminary data.</text>
</comment>
<dbReference type="AlphaFoldDB" id="A0A0F8ZNI0"/>
<feature type="non-terminal residue" evidence="1">
    <location>
        <position position="91"/>
    </location>
</feature>
<name>A0A0F8ZNI0_9ZZZZ</name>
<reference evidence="1" key="1">
    <citation type="journal article" date="2015" name="Nature">
        <title>Complex archaea that bridge the gap between prokaryotes and eukaryotes.</title>
        <authorList>
            <person name="Spang A."/>
            <person name="Saw J.H."/>
            <person name="Jorgensen S.L."/>
            <person name="Zaremba-Niedzwiedzka K."/>
            <person name="Martijn J."/>
            <person name="Lind A.E."/>
            <person name="van Eijk R."/>
            <person name="Schleper C."/>
            <person name="Guy L."/>
            <person name="Ettema T.J."/>
        </authorList>
    </citation>
    <scope>NUCLEOTIDE SEQUENCE</scope>
</reference>